<dbReference type="AlphaFoldDB" id="A0AAN0SAV7"/>
<organism evidence="1 2">
    <name type="scientific">Vibrio coralliilyticus</name>
    <dbReference type="NCBI Taxonomy" id="190893"/>
    <lineage>
        <taxon>Bacteria</taxon>
        <taxon>Pseudomonadati</taxon>
        <taxon>Pseudomonadota</taxon>
        <taxon>Gammaproteobacteria</taxon>
        <taxon>Vibrionales</taxon>
        <taxon>Vibrionaceae</taxon>
        <taxon>Vibrio</taxon>
    </lineage>
</organism>
<dbReference type="RefSeq" id="WP_043008126.1">
    <property type="nucleotide sequence ID" value="NZ_CP009617.1"/>
</dbReference>
<evidence type="ECO:0000313" key="2">
    <source>
        <dbReference type="Proteomes" id="UP000030081"/>
    </source>
</evidence>
<evidence type="ECO:0008006" key="3">
    <source>
        <dbReference type="Google" id="ProtNLM"/>
    </source>
</evidence>
<dbReference type="Pfam" id="PF14354">
    <property type="entry name" value="Lar_restr_allev"/>
    <property type="match status" value="1"/>
</dbReference>
<dbReference type="KEGG" id="vcy:IX92_07600"/>
<name>A0AAN0SAV7_9VIBR</name>
<accession>A0AAN0SAV7</accession>
<keyword evidence="2" id="KW-1185">Reference proteome</keyword>
<protein>
    <recommendedName>
        <fullName evidence="3">Restriction alleviation protein, Lar family</fullName>
    </recommendedName>
</protein>
<sequence>MNLKPCPFCGSTHLVKEMKPSAWNSNELEHHIICNDCASSGPVYIWNTRAEDQGLRSEKMLARKKSVVDQVT</sequence>
<proteinExistence type="predicted"/>
<gene>
    <name evidence="1" type="ORF">IX92_07600</name>
</gene>
<evidence type="ECO:0000313" key="1">
    <source>
        <dbReference type="EMBL" id="AIW18919.1"/>
    </source>
</evidence>
<dbReference type="Proteomes" id="UP000030081">
    <property type="component" value="Chromosome 1"/>
</dbReference>
<dbReference type="EMBL" id="CP009617">
    <property type="protein sequence ID" value="AIW18919.1"/>
    <property type="molecule type" value="Genomic_DNA"/>
</dbReference>
<reference evidence="1 2" key="1">
    <citation type="submission" date="2014-10" db="EMBL/GenBank/DDBJ databases">
        <title>The Complete Genome Sequence for the Shellfish Pathogen Vibrio coralliilyticus RE98 Isolated from a Shellfish Hatchery.</title>
        <authorList>
            <person name="Richards G.P."/>
            <person name="Bono J.L."/>
            <person name="Watson M.A."/>
            <person name="Needleman D.S."/>
        </authorList>
    </citation>
    <scope>NUCLEOTIDE SEQUENCE [LARGE SCALE GENOMIC DNA]</scope>
    <source>
        <strain evidence="1 2">RE98</strain>
    </source>
</reference>